<proteinExistence type="predicted"/>
<dbReference type="EMBL" id="NSKD01000001">
    <property type="protein sequence ID" value="PAU81950.1"/>
    <property type="molecule type" value="Genomic_DNA"/>
</dbReference>
<dbReference type="AlphaFoldDB" id="A0A2A2FAU1"/>
<evidence type="ECO:0000256" key="1">
    <source>
        <dbReference type="SAM" id="Phobius"/>
    </source>
</evidence>
<evidence type="ECO:0000313" key="3">
    <source>
        <dbReference type="Proteomes" id="UP000218896"/>
    </source>
</evidence>
<dbReference type="Proteomes" id="UP000218896">
    <property type="component" value="Unassembled WGS sequence"/>
</dbReference>
<keyword evidence="1" id="KW-0472">Membrane</keyword>
<name>A0A2A2FAU1_9GAMM</name>
<sequence length="89" mass="9918">MMLSGGVLALISSIALYHWCINRLTSRPVSSWLVEWLMITLPTSVMAALSTTAIAHALIQEFEIGFGLLFWICFIGLMDADFRGLRVTK</sequence>
<keyword evidence="3" id="KW-1185">Reference proteome</keyword>
<reference evidence="2 3" key="1">
    <citation type="submission" date="2017-08" db="EMBL/GenBank/DDBJ databases">
        <title>Halovibrio sewagensis sp. nov., isolated from wastewater of high salinity.</title>
        <authorList>
            <person name="Dong X."/>
            <person name="Zhang G."/>
        </authorList>
    </citation>
    <scope>NUCLEOTIDE SEQUENCE [LARGE SCALE GENOMIC DNA]</scope>
    <source>
        <strain evidence="2 3">YL5-2</strain>
    </source>
</reference>
<comment type="caution">
    <text evidence="2">The sequence shown here is derived from an EMBL/GenBank/DDBJ whole genome shotgun (WGS) entry which is preliminary data.</text>
</comment>
<gene>
    <name evidence="2" type="ORF">CK501_02025</name>
</gene>
<feature type="transmembrane region" description="Helical" evidence="1">
    <location>
        <begin position="6"/>
        <end position="24"/>
    </location>
</feature>
<keyword evidence="1" id="KW-1133">Transmembrane helix</keyword>
<keyword evidence="1" id="KW-0812">Transmembrane</keyword>
<accession>A0A2A2FAU1</accession>
<feature type="transmembrane region" description="Helical" evidence="1">
    <location>
        <begin position="36"/>
        <end position="58"/>
    </location>
</feature>
<protein>
    <submittedName>
        <fullName evidence="2">Uncharacterized protein</fullName>
    </submittedName>
</protein>
<organism evidence="2 3">
    <name type="scientific">Halovibrio salipaludis</name>
    <dbReference type="NCBI Taxonomy" id="2032626"/>
    <lineage>
        <taxon>Bacteria</taxon>
        <taxon>Pseudomonadati</taxon>
        <taxon>Pseudomonadota</taxon>
        <taxon>Gammaproteobacteria</taxon>
        <taxon>Oceanospirillales</taxon>
        <taxon>Halomonadaceae</taxon>
        <taxon>Halovibrio</taxon>
    </lineage>
</organism>
<feature type="transmembrane region" description="Helical" evidence="1">
    <location>
        <begin position="64"/>
        <end position="82"/>
    </location>
</feature>
<evidence type="ECO:0000313" key="2">
    <source>
        <dbReference type="EMBL" id="PAU81950.1"/>
    </source>
</evidence>